<evidence type="ECO:0000313" key="4">
    <source>
        <dbReference type="EMBL" id="KZT50781.1"/>
    </source>
</evidence>
<dbReference type="EMBL" id="KV424144">
    <property type="protein sequence ID" value="KZT50781.1"/>
    <property type="molecule type" value="Genomic_DNA"/>
</dbReference>
<organism evidence="4 5">
    <name type="scientific">Calocera cornea HHB12733</name>
    <dbReference type="NCBI Taxonomy" id="1353952"/>
    <lineage>
        <taxon>Eukaryota</taxon>
        <taxon>Fungi</taxon>
        <taxon>Dikarya</taxon>
        <taxon>Basidiomycota</taxon>
        <taxon>Agaricomycotina</taxon>
        <taxon>Dacrymycetes</taxon>
        <taxon>Dacrymycetales</taxon>
        <taxon>Dacrymycetaceae</taxon>
        <taxon>Calocera</taxon>
    </lineage>
</organism>
<evidence type="ECO:0008006" key="6">
    <source>
        <dbReference type="Google" id="ProtNLM"/>
    </source>
</evidence>
<dbReference type="Pfam" id="PF25581">
    <property type="entry name" value="AsqO_C"/>
    <property type="match status" value="1"/>
</dbReference>
<protein>
    <recommendedName>
        <fullName evidence="6">AttH domain-containing protein</fullName>
    </recommendedName>
</protein>
<feature type="signal peptide" evidence="1">
    <location>
        <begin position="1"/>
        <end position="24"/>
    </location>
</feature>
<evidence type="ECO:0000259" key="2">
    <source>
        <dbReference type="Pfam" id="PF24137"/>
    </source>
</evidence>
<evidence type="ECO:0000313" key="5">
    <source>
        <dbReference type="Proteomes" id="UP000076842"/>
    </source>
</evidence>
<accession>A0A165CH23</accession>
<dbReference type="SUPFAM" id="SSF159245">
    <property type="entry name" value="AttH-like"/>
    <property type="match status" value="1"/>
</dbReference>
<reference evidence="4 5" key="1">
    <citation type="journal article" date="2016" name="Mol. Biol. Evol.">
        <title>Comparative Genomics of Early-Diverging Mushroom-Forming Fungi Provides Insights into the Origins of Lignocellulose Decay Capabilities.</title>
        <authorList>
            <person name="Nagy L.G."/>
            <person name="Riley R."/>
            <person name="Tritt A."/>
            <person name="Adam C."/>
            <person name="Daum C."/>
            <person name="Floudas D."/>
            <person name="Sun H."/>
            <person name="Yadav J.S."/>
            <person name="Pangilinan J."/>
            <person name="Larsson K.H."/>
            <person name="Matsuura K."/>
            <person name="Barry K."/>
            <person name="Labutti K."/>
            <person name="Kuo R."/>
            <person name="Ohm R.A."/>
            <person name="Bhattacharya S.S."/>
            <person name="Shirouzu T."/>
            <person name="Yoshinaga Y."/>
            <person name="Martin F.M."/>
            <person name="Grigoriev I.V."/>
            <person name="Hibbett D.S."/>
        </authorList>
    </citation>
    <scope>NUCLEOTIDE SEQUENCE [LARGE SCALE GENOMIC DNA]</scope>
    <source>
        <strain evidence="4 5">HHB12733</strain>
    </source>
</reference>
<sequence length="363" mass="38706">MPTSALTMHLSFLSAVGMLGLANAVSVAVIPPYPVNGTSAVQFALDGPFDAPKTDFFNQSTFQWWYFDALSEDLKQSIVFTFYANTAAASGVVGSPFNGLTLNLQLANGSMPEFAVPSEAILMATVGEGLSAIMNGTGYSWYESSDLSFVYIDINDKFNNITGSFQIASGAPHHAMCGPATEGASLLVIDGLGWANSIPDGTALIDLNVNGEKFKFKGVGYHDSNWGVQASSSSESAMWYWGHARVGPYSIVWSDVLDIAASKEFQSGYVAKHGEIISDSCGNITVRPTGQNSTWPPIPGQQPSGFHIVYDMGGNGVLDVNITNSETISYEPLAYSRWVGSTVGGIQGQDMYKGVALYEWEGG</sequence>
<keyword evidence="5" id="KW-1185">Reference proteome</keyword>
<evidence type="ECO:0000259" key="3">
    <source>
        <dbReference type="Pfam" id="PF25581"/>
    </source>
</evidence>
<dbReference type="InParanoid" id="A0A165CH23"/>
<dbReference type="OrthoDB" id="5344254at2759"/>
<dbReference type="InterPro" id="IPR056402">
    <property type="entry name" value="DA_N"/>
</dbReference>
<dbReference type="InterPro" id="IPR057722">
    <property type="entry name" value="AsqO/PenF-like_C"/>
</dbReference>
<feature type="domain" description="AsqO/PenF-like C-terminal" evidence="3">
    <location>
        <begin position="236"/>
        <end position="360"/>
    </location>
</feature>
<dbReference type="Pfam" id="PF24137">
    <property type="entry name" value="DA_N"/>
    <property type="match status" value="1"/>
</dbReference>
<keyword evidence="1" id="KW-0732">Signal</keyword>
<proteinExistence type="predicted"/>
<gene>
    <name evidence="4" type="ORF">CALCODRAFT_521771</name>
</gene>
<dbReference type="Proteomes" id="UP000076842">
    <property type="component" value="Unassembled WGS sequence"/>
</dbReference>
<dbReference type="AlphaFoldDB" id="A0A165CH23"/>
<dbReference type="STRING" id="1353952.A0A165CH23"/>
<name>A0A165CH23_9BASI</name>
<feature type="domain" description="Diels-Alderase N-terminal" evidence="2">
    <location>
        <begin position="53"/>
        <end position="226"/>
    </location>
</feature>
<feature type="chain" id="PRO_5007856026" description="AttH domain-containing protein" evidence="1">
    <location>
        <begin position="25"/>
        <end position="363"/>
    </location>
</feature>
<evidence type="ECO:0000256" key="1">
    <source>
        <dbReference type="SAM" id="SignalP"/>
    </source>
</evidence>